<keyword evidence="8" id="KW-0406">Ion transport</keyword>
<comment type="caution">
    <text evidence="12">The sequence shown here is derived from an EMBL/GenBank/DDBJ whole genome shotgun (WGS) entry which is preliminary data.</text>
</comment>
<protein>
    <submittedName>
        <fullName evidence="12">Na(+)/H(+) antiporter</fullName>
    </submittedName>
</protein>
<dbReference type="STRING" id="1236989.JCM15548_11537"/>
<feature type="transmembrane region" description="Helical" evidence="10">
    <location>
        <begin position="299"/>
        <end position="323"/>
    </location>
</feature>
<evidence type="ECO:0000256" key="5">
    <source>
        <dbReference type="ARBA" id="ARBA00022538"/>
    </source>
</evidence>
<evidence type="ECO:0000256" key="2">
    <source>
        <dbReference type="ARBA" id="ARBA00022448"/>
    </source>
</evidence>
<evidence type="ECO:0000256" key="4">
    <source>
        <dbReference type="ARBA" id="ARBA00022475"/>
    </source>
</evidence>
<dbReference type="Gene3D" id="1.20.1530.20">
    <property type="match status" value="1"/>
</dbReference>
<evidence type="ECO:0000256" key="10">
    <source>
        <dbReference type="SAM" id="Phobius"/>
    </source>
</evidence>
<feature type="transmembrane region" description="Helical" evidence="10">
    <location>
        <begin position="242"/>
        <end position="259"/>
    </location>
</feature>
<dbReference type="GO" id="GO:0006813">
    <property type="term" value="P:potassium ion transport"/>
    <property type="evidence" value="ECO:0007669"/>
    <property type="project" value="UniProtKB-KW"/>
</dbReference>
<proteinExistence type="predicted"/>
<dbReference type="InterPro" id="IPR038770">
    <property type="entry name" value="Na+/solute_symporter_sf"/>
</dbReference>
<dbReference type="Gene3D" id="3.30.70.1450">
    <property type="entry name" value="Regulator of K+ conductance, C-terminal domain"/>
    <property type="match status" value="1"/>
</dbReference>
<dbReference type="PANTHER" id="PTHR32507:SF7">
    <property type="entry name" value="K(+)_H(+) ANTIPORTER NHAP2"/>
    <property type="match status" value="1"/>
</dbReference>
<feature type="transmembrane region" description="Helical" evidence="10">
    <location>
        <begin position="58"/>
        <end position="79"/>
    </location>
</feature>
<dbReference type="InterPro" id="IPR006037">
    <property type="entry name" value="RCK_C"/>
</dbReference>
<evidence type="ECO:0000313" key="12">
    <source>
        <dbReference type="EMBL" id="GAO29360.1"/>
    </source>
</evidence>
<evidence type="ECO:0000256" key="1">
    <source>
        <dbReference type="ARBA" id="ARBA00004651"/>
    </source>
</evidence>
<gene>
    <name evidence="12" type="ORF">JCM15548_11537</name>
</gene>
<feature type="transmembrane region" description="Helical" evidence="10">
    <location>
        <begin position="91"/>
        <end position="113"/>
    </location>
</feature>
<dbReference type="NCBIfam" id="NF003716">
    <property type="entry name" value="PRK05326.1-3"/>
    <property type="match status" value="1"/>
</dbReference>
<dbReference type="GO" id="GO:0005886">
    <property type="term" value="C:plasma membrane"/>
    <property type="evidence" value="ECO:0007669"/>
    <property type="project" value="UniProtKB-SubCell"/>
</dbReference>
<comment type="subcellular location">
    <subcellularLocation>
        <location evidence="1">Cell membrane</location>
        <topology evidence="1">Multi-pass membrane protein</topology>
    </subcellularLocation>
</comment>
<reference evidence="12 13" key="1">
    <citation type="journal article" date="2015" name="Microbes Environ.">
        <title>Distribution and evolution of nitrogen fixation genes in the phylum bacteroidetes.</title>
        <authorList>
            <person name="Inoue J."/>
            <person name="Oshima K."/>
            <person name="Suda W."/>
            <person name="Sakamoto M."/>
            <person name="Iino T."/>
            <person name="Noda S."/>
            <person name="Hongoh Y."/>
            <person name="Hattori M."/>
            <person name="Ohkuma M."/>
        </authorList>
    </citation>
    <scope>NUCLEOTIDE SEQUENCE [LARGE SCALE GENOMIC DNA]</scope>
    <source>
        <strain evidence="12">JCM 15548</strain>
    </source>
</reference>
<keyword evidence="13" id="KW-1185">Reference proteome</keyword>
<feature type="transmembrane region" description="Helical" evidence="10">
    <location>
        <begin position="119"/>
        <end position="140"/>
    </location>
</feature>
<dbReference type="AlphaFoldDB" id="A0A0E9LWX6"/>
<accession>A0A0E9LWX6</accession>
<feature type="transmembrane region" description="Helical" evidence="10">
    <location>
        <begin position="184"/>
        <end position="206"/>
    </location>
</feature>
<evidence type="ECO:0000259" key="11">
    <source>
        <dbReference type="PROSITE" id="PS51202"/>
    </source>
</evidence>
<feature type="transmembrane region" description="Helical" evidence="10">
    <location>
        <begin position="34"/>
        <end position="52"/>
    </location>
</feature>
<evidence type="ECO:0000313" key="13">
    <source>
        <dbReference type="Proteomes" id="UP000032900"/>
    </source>
</evidence>
<dbReference type="Pfam" id="PF00999">
    <property type="entry name" value="Na_H_Exchanger"/>
    <property type="match status" value="1"/>
</dbReference>
<dbReference type="EMBL" id="BAZW01000008">
    <property type="protein sequence ID" value="GAO29360.1"/>
    <property type="molecule type" value="Genomic_DNA"/>
</dbReference>
<dbReference type="InterPro" id="IPR006153">
    <property type="entry name" value="Cation/H_exchanger_TM"/>
</dbReference>
<sequence length="493" mass="54173">MDISLENGLLLVAMLLFISILAGKTSYRLGIPTLLLFLLIGVLAGSEGIGQIDFDDPGLAQTIGIISLNYILFSGGFDTRWKSIRPVIGKGIMLSTVGVVVTAGLVALVVWYFTSFSFLEALLLGAIVSSTDAAAVFSILRSKSVNLKGQIRPTLELESGSNDPMAYFLTVSLISLTQSPDKTLWSIVPLFFLQFSVGALMGFGMGKLGQMVINRIKLDYDGLYPVLVLALVILTFSATQLLSGNGFLAVYICGVFLGNRELIHKKTLIKFFDGIAWLMQIILFLTLGLLVFPSQMLPLIVPGVLISLFLIFVARPLAVVLSLLPFKMHQRDRLFISWVGLRGAVPIVFATYPMLIGLDKAPIIFNLVFFITIFSVLIQGTTLPLMSKWLHVALPHRLRRRTPVDIELSDSVKSEITEVDVAEDSPAVHKKILELNFPKTALIVMIKREGKFITPNGHTMIEPHDTLMMLAETRESLSDALSKVCLLPFGEED</sequence>
<dbReference type="GO" id="GO:0008324">
    <property type="term" value="F:monoatomic cation transmembrane transporter activity"/>
    <property type="evidence" value="ECO:0007669"/>
    <property type="project" value="InterPro"/>
</dbReference>
<dbReference type="OrthoDB" id="9810759at2"/>
<name>A0A0E9LWX6_9BACT</name>
<dbReference type="SUPFAM" id="SSF116726">
    <property type="entry name" value="TrkA C-terminal domain-like"/>
    <property type="match status" value="1"/>
</dbReference>
<organism evidence="12 13">
    <name type="scientific">Geofilum rubicundum JCM 15548</name>
    <dbReference type="NCBI Taxonomy" id="1236989"/>
    <lineage>
        <taxon>Bacteria</taxon>
        <taxon>Pseudomonadati</taxon>
        <taxon>Bacteroidota</taxon>
        <taxon>Bacteroidia</taxon>
        <taxon>Marinilabiliales</taxon>
        <taxon>Marinilabiliaceae</taxon>
        <taxon>Geofilum</taxon>
    </lineage>
</organism>
<feature type="domain" description="RCK C-terminal" evidence="11">
    <location>
        <begin position="404"/>
        <end position="486"/>
    </location>
</feature>
<keyword evidence="3" id="KW-0050">Antiport</keyword>
<keyword evidence="6 10" id="KW-0812">Transmembrane</keyword>
<evidence type="ECO:0000256" key="3">
    <source>
        <dbReference type="ARBA" id="ARBA00022449"/>
    </source>
</evidence>
<dbReference type="RefSeq" id="WP_062123606.1">
    <property type="nucleotide sequence ID" value="NZ_BAZW01000008.1"/>
</dbReference>
<keyword evidence="7 10" id="KW-1133">Transmembrane helix</keyword>
<dbReference type="InterPro" id="IPR036721">
    <property type="entry name" value="RCK_C_sf"/>
</dbReference>
<keyword evidence="4" id="KW-1003">Cell membrane</keyword>
<dbReference type="GO" id="GO:0015297">
    <property type="term" value="F:antiporter activity"/>
    <property type="evidence" value="ECO:0007669"/>
    <property type="project" value="UniProtKB-KW"/>
</dbReference>
<dbReference type="PANTHER" id="PTHR32507">
    <property type="entry name" value="NA(+)/H(+) ANTIPORTER 1"/>
    <property type="match status" value="1"/>
</dbReference>
<dbReference type="NCBIfam" id="NF003715">
    <property type="entry name" value="PRK05326.1-2"/>
    <property type="match status" value="1"/>
</dbReference>
<feature type="transmembrane region" description="Helical" evidence="10">
    <location>
        <begin position="6"/>
        <end position="22"/>
    </location>
</feature>
<dbReference type="PROSITE" id="PS51202">
    <property type="entry name" value="RCK_C"/>
    <property type="match status" value="1"/>
</dbReference>
<feature type="transmembrane region" description="Helical" evidence="10">
    <location>
        <begin position="361"/>
        <end position="378"/>
    </location>
</feature>
<evidence type="ECO:0000256" key="9">
    <source>
        <dbReference type="ARBA" id="ARBA00023136"/>
    </source>
</evidence>
<evidence type="ECO:0000256" key="8">
    <source>
        <dbReference type="ARBA" id="ARBA00023065"/>
    </source>
</evidence>
<dbReference type="Pfam" id="PF02080">
    <property type="entry name" value="TrkA_C"/>
    <property type="match status" value="1"/>
</dbReference>
<keyword evidence="9 10" id="KW-0472">Membrane</keyword>
<keyword evidence="5" id="KW-0633">Potassium transport</keyword>
<keyword evidence="5" id="KW-0630">Potassium</keyword>
<dbReference type="GO" id="GO:1902600">
    <property type="term" value="P:proton transmembrane transport"/>
    <property type="evidence" value="ECO:0007669"/>
    <property type="project" value="InterPro"/>
</dbReference>
<evidence type="ECO:0000256" key="6">
    <source>
        <dbReference type="ARBA" id="ARBA00022692"/>
    </source>
</evidence>
<feature type="transmembrane region" description="Helical" evidence="10">
    <location>
        <begin position="271"/>
        <end position="293"/>
    </location>
</feature>
<evidence type="ECO:0000256" key="7">
    <source>
        <dbReference type="ARBA" id="ARBA00022989"/>
    </source>
</evidence>
<keyword evidence="2" id="KW-0813">Transport</keyword>
<dbReference type="Proteomes" id="UP000032900">
    <property type="component" value="Unassembled WGS sequence"/>
</dbReference>
<feature type="transmembrane region" description="Helical" evidence="10">
    <location>
        <begin position="335"/>
        <end position="355"/>
    </location>
</feature>